<evidence type="ECO:0000256" key="1">
    <source>
        <dbReference type="ARBA" id="ARBA00023117"/>
    </source>
</evidence>
<accession>A0AAW1SE42</accession>
<feature type="compositionally biased region" description="Basic and acidic residues" evidence="3">
    <location>
        <begin position="34"/>
        <end position="91"/>
    </location>
</feature>
<name>A0AAW1SE42_9CHLO</name>
<comment type="caution">
    <text evidence="5">The sequence shown here is derived from an EMBL/GenBank/DDBJ whole genome shotgun (WGS) entry which is preliminary data.</text>
</comment>
<gene>
    <name evidence="5" type="ORF">WJX81_007011</name>
</gene>
<dbReference type="Proteomes" id="UP001445335">
    <property type="component" value="Unassembled WGS sequence"/>
</dbReference>
<evidence type="ECO:0000256" key="2">
    <source>
        <dbReference type="PROSITE-ProRule" id="PRU00035"/>
    </source>
</evidence>
<dbReference type="Gene3D" id="1.20.920.10">
    <property type="entry name" value="Bromodomain-like"/>
    <property type="match status" value="1"/>
</dbReference>
<organism evidence="5 6">
    <name type="scientific">Elliptochloris bilobata</name>
    <dbReference type="NCBI Taxonomy" id="381761"/>
    <lineage>
        <taxon>Eukaryota</taxon>
        <taxon>Viridiplantae</taxon>
        <taxon>Chlorophyta</taxon>
        <taxon>core chlorophytes</taxon>
        <taxon>Trebouxiophyceae</taxon>
        <taxon>Trebouxiophyceae incertae sedis</taxon>
        <taxon>Elliptochloris clade</taxon>
        <taxon>Elliptochloris</taxon>
    </lineage>
</organism>
<dbReference type="InterPro" id="IPR036427">
    <property type="entry name" value="Bromodomain-like_sf"/>
</dbReference>
<evidence type="ECO:0000313" key="5">
    <source>
        <dbReference type="EMBL" id="KAK9844174.1"/>
    </source>
</evidence>
<protein>
    <recommendedName>
        <fullName evidence="4">Bromo domain-containing protein</fullName>
    </recommendedName>
</protein>
<dbReference type="InterPro" id="IPR001487">
    <property type="entry name" value="Bromodomain"/>
</dbReference>
<dbReference type="PROSITE" id="PS50014">
    <property type="entry name" value="BROMODOMAIN_2"/>
    <property type="match status" value="1"/>
</dbReference>
<dbReference type="InterPro" id="IPR051831">
    <property type="entry name" value="Bromodomain_contain_prot"/>
</dbReference>
<dbReference type="SMART" id="SM00297">
    <property type="entry name" value="BROMO"/>
    <property type="match status" value="1"/>
</dbReference>
<proteinExistence type="predicted"/>
<evidence type="ECO:0000256" key="3">
    <source>
        <dbReference type="SAM" id="MobiDB-lite"/>
    </source>
</evidence>
<feature type="region of interest" description="Disordered" evidence="3">
    <location>
        <begin position="1"/>
        <end position="206"/>
    </location>
</feature>
<dbReference type="PANTHER" id="PTHR22881">
    <property type="entry name" value="BROMODOMAIN CONTAINING PROTEIN"/>
    <property type="match status" value="1"/>
</dbReference>
<feature type="compositionally biased region" description="Low complexity" evidence="3">
    <location>
        <begin position="22"/>
        <end position="33"/>
    </location>
</feature>
<dbReference type="PRINTS" id="PR00503">
    <property type="entry name" value="BROMODOMAIN"/>
</dbReference>
<reference evidence="5 6" key="1">
    <citation type="journal article" date="2024" name="Nat. Commun.">
        <title>Phylogenomics reveals the evolutionary origins of lichenization in chlorophyte algae.</title>
        <authorList>
            <person name="Puginier C."/>
            <person name="Libourel C."/>
            <person name="Otte J."/>
            <person name="Skaloud P."/>
            <person name="Haon M."/>
            <person name="Grisel S."/>
            <person name="Petersen M."/>
            <person name="Berrin J.G."/>
            <person name="Delaux P.M."/>
            <person name="Dal Grande F."/>
            <person name="Keller J."/>
        </authorList>
    </citation>
    <scope>NUCLEOTIDE SEQUENCE [LARGE SCALE GENOMIC DNA]</scope>
    <source>
        <strain evidence="5 6">SAG 245.80</strain>
    </source>
</reference>
<dbReference type="AlphaFoldDB" id="A0AAW1SE42"/>
<evidence type="ECO:0000259" key="4">
    <source>
        <dbReference type="PROSITE" id="PS50014"/>
    </source>
</evidence>
<feature type="compositionally biased region" description="Low complexity" evidence="3">
    <location>
        <begin position="150"/>
        <end position="160"/>
    </location>
</feature>
<feature type="domain" description="Bromo" evidence="4">
    <location>
        <begin position="218"/>
        <end position="288"/>
    </location>
</feature>
<dbReference type="PANTHER" id="PTHR22881:SF27">
    <property type="entry name" value="BROMODOMAIN CONTAINING 7_9"/>
    <property type="match status" value="1"/>
</dbReference>
<dbReference type="SUPFAM" id="SSF47370">
    <property type="entry name" value="Bromodomain"/>
    <property type="match status" value="1"/>
</dbReference>
<feature type="compositionally biased region" description="Low complexity" evidence="3">
    <location>
        <begin position="176"/>
        <end position="193"/>
    </location>
</feature>
<evidence type="ECO:0000313" key="6">
    <source>
        <dbReference type="Proteomes" id="UP001445335"/>
    </source>
</evidence>
<dbReference type="Pfam" id="PF00439">
    <property type="entry name" value="Bromodomain"/>
    <property type="match status" value="1"/>
</dbReference>
<keyword evidence="6" id="KW-1185">Reference proteome</keyword>
<sequence>MKLKGPWDAASGGALAGTEPGAAAQPAALAKAQRAADRDARERERRAIAEDKQRARAAKEERRRLEREAKAREKEDRARQRRQEAARRELELDQQLLLAPAGRVTPSGVTAASDGDDTGVTPSGLGDAAEESEAITGATMVSGRTDEVNGAPTPARPAGPSGSGGTPAGKTVSLSALPGGAPAAAAPGGALAPGAGGPRPPAAPPKRADLLRVVDRVQKKDAMNIFRHPVTDDVAPGYTAVIKRPMDFTTIRARLDAGGYRSWDALADDMVLMFDNAMQFNRPDTVYHKQ</sequence>
<keyword evidence="1 2" id="KW-0103">Bromodomain</keyword>
<feature type="non-terminal residue" evidence="5">
    <location>
        <position position="290"/>
    </location>
</feature>
<dbReference type="EMBL" id="JALJOU010000004">
    <property type="protein sequence ID" value="KAK9844174.1"/>
    <property type="molecule type" value="Genomic_DNA"/>
</dbReference>